<evidence type="ECO:0000313" key="1">
    <source>
        <dbReference type="EMBL" id="MBA4602200.1"/>
    </source>
</evidence>
<reference evidence="1 2" key="1">
    <citation type="submission" date="2020-07" db="EMBL/GenBank/DDBJ databases">
        <title>Thermoactinomyces phylogeny.</title>
        <authorList>
            <person name="Dunlap C."/>
        </authorList>
    </citation>
    <scope>NUCLEOTIDE SEQUENCE [LARGE SCALE GENOMIC DNA]</scope>
    <source>
        <strain evidence="1 2">AMNI-1</strain>
    </source>
</reference>
<dbReference type="RefSeq" id="WP_181739460.1">
    <property type="nucleotide sequence ID" value="NZ_JACEOL010000025.1"/>
</dbReference>
<protein>
    <submittedName>
        <fullName evidence="1">Uncharacterized protein</fullName>
    </submittedName>
</protein>
<dbReference type="EMBL" id="JACEOL010000025">
    <property type="protein sequence ID" value="MBA4602200.1"/>
    <property type="molecule type" value="Genomic_DNA"/>
</dbReference>
<comment type="caution">
    <text evidence="1">The sequence shown here is derived from an EMBL/GenBank/DDBJ whole genome shotgun (WGS) entry which is preliminary data.</text>
</comment>
<gene>
    <name evidence="1" type="ORF">H2C83_07695</name>
</gene>
<sequence>MKLSVQGQADEVEPFMDELKQHPYIDFHHEEVQEVSQHQVCITCDIDLKPLRRVKIVELLKDGEVIVKMPLIDVVHGEIEEGKIIIAGKSFDIFAG</sequence>
<organism evidence="1 2">
    <name type="scientific">Thermoactinomyces mirandus</name>
    <dbReference type="NCBI Taxonomy" id="2756294"/>
    <lineage>
        <taxon>Bacteria</taxon>
        <taxon>Bacillati</taxon>
        <taxon>Bacillota</taxon>
        <taxon>Bacilli</taxon>
        <taxon>Bacillales</taxon>
        <taxon>Thermoactinomycetaceae</taxon>
        <taxon>Thermoactinomyces</taxon>
    </lineage>
</organism>
<keyword evidence="2" id="KW-1185">Reference proteome</keyword>
<name>A0A7W1XSE2_9BACL</name>
<proteinExistence type="predicted"/>
<accession>A0A7W1XSE2</accession>
<dbReference type="AlphaFoldDB" id="A0A7W1XSE2"/>
<evidence type="ECO:0000313" key="2">
    <source>
        <dbReference type="Proteomes" id="UP000538292"/>
    </source>
</evidence>
<dbReference type="Proteomes" id="UP000538292">
    <property type="component" value="Unassembled WGS sequence"/>
</dbReference>